<evidence type="ECO:0000256" key="2">
    <source>
        <dbReference type="SAM" id="Phobius"/>
    </source>
</evidence>
<feature type="compositionally biased region" description="Acidic residues" evidence="1">
    <location>
        <begin position="1071"/>
        <end position="1085"/>
    </location>
</feature>
<proteinExistence type="predicted"/>
<keyword evidence="2" id="KW-1133">Transmembrane helix</keyword>
<evidence type="ECO:0000313" key="4">
    <source>
        <dbReference type="Proteomes" id="UP001165653"/>
    </source>
</evidence>
<dbReference type="Gene3D" id="3.30.70.1440">
    <property type="entry name" value="Multidrug efflux transporter AcrB pore domain"/>
    <property type="match status" value="1"/>
</dbReference>
<reference evidence="3" key="1">
    <citation type="submission" date="2022-10" db="EMBL/GenBank/DDBJ databases">
        <title>Luteolibacter sp. GHJ8, whole genome shotgun sequencing project.</title>
        <authorList>
            <person name="Zhao G."/>
            <person name="Shen L."/>
        </authorList>
    </citation>
    <scope>NUCLEOTIDE SEQUENCE</scope>
    <source>
        <strain evidence="3">GHJ8</strain>
    </source>
</reference>
<dbReference type="PRINTS" id="PR00702">
    <property type="entry name" value="ACRIFLAVINRP"/>
</dbReference>
<comment type="caution">
    <text evidence="3">The sequence shown here is derived from an EMBL/GenBank/DDBJ whole genome shotgun (WGS) entry which is preliminary data.</text>
</comment>
<feature type="transmembrane region" description="Helical" evidence="2">
    <location>
        <begin position="538"/>
        <end position="556"/>
    </location>
</feature>
<feature type="transmembrane region" description="Helical" evidence="2">
    <location>
        <begin position="1003"/>
        <end position="1022"/>
    </location>
</feature>
<dbReference type="Gene3D" id="3.30.2090.10">
    <property type="entry name" value="Multidrug efflux transporter AcrB TolC docking domain, DN and DC subdomains"/>
    <property type="match status" value="2"/>
</dbReference>
<keyword evidence="2" id="KW-0812">Transmembrane</keyword>
<dbReference type="InterPro" id="IPR001036">
    <property type="entry name" value="Acrflvin-R"/>
</dbReference>
<dbReference type="EMBL" id="JAPDDR010000008">
    <property type="protein sequence ID" value="MCW1915013.1"/>
    <property type="molecule type" value="Genomic_DNA"/>
</dbReference>
<dbReference type="SUPFAM" id="SSF82693">
    <property type="entry name" value="Multidrug efflux transporter AcrB pore domain, PN1, PN2, PC1 and PC2 subdomains"/>
    <property type="match status" value="2"/>
</dbReference>
<feature type="transmembrane region" description="Helical" evidence="2">
    <location>
        <begin position="928"/>
        <end position="948"/>
    </location>
</feature>
<dbReference type="PANTHER" id="PTHR32063">
    <property type="match status" value="1"/>
</dbReference>
<dbReference type="Pfam" id="PF00873">
    <property type="entry name" value="ACR_tran"/>
    <property type="match status" value="1"/>
</dbReference>
<organism evidence="3 4">
    <name type="scientific">Luteolibacter rhizosphaerae</name>
    <dbReference type="NCBI Taxonomy" id="2989719"/>
    <lineage>
        <taxon>Bacteria</taxon>
        <taxon>Pseudomonadati</taxon>
        <taxon>Verrucomicrobiota</taxon>
        <taxon>Verrucomicrobiia</taxon>
        <taxon>Verrucomicrobiales</taxon>
        <taxon>Verrucomicrobiaceae</taxon>
        <taxon>Luteolibacter</taxon>
    </lineage>
</organism>
<feature type="transmembrane region" description="Helical" evidence="2">
    <location>
        <begin position="368"/>
        <end position="400"/>
    </location>
</feature>
<feature type="transmembrane region" description="Helical" evidence="2">
    <location>
        <begin position="463"/>
        <end position="490"/>
    </location>
</feature>
<protein>
    <submittedName>
        <fullName evidence="3">Efflux RND transporter permease subunit</fullName>
    </submittedName>
</protein>
<feature type="transmembrane region" description="Helical" evidence="2">
    <location>
        <begin position="12"/>
        <end position="29"/>
    </location>
</feature>
<gene>
    <name evidence="3" type="ORF">OJ996_15610</name>
</gene>
<dbReference type="Gene3D" id="3.30.70.1430">
    <property type="entry name" value="Multidrug efflux transporter AcrB pore domain"/>
    <property type="match status" value="2"/>
</dbReference>
<dbReference type="InterPro" id="IPR027463">
    <property type="entry name" value="AcrB_DN_DC_subdom"/>
</dbReference>
<feature type="region of interest" description="Disordered" evidence="1">
    <location>
        <begin position="1066"/>
        <end position="1085"/>
    </location>
</feature>
<feature type="transmembrane region" description="Helical" evidence="2">
    <location>
        <begin position="1034"/>
        <end position="1057"/>
    </location>
</feature>
<keyword evidence="4" id="KW-1185">Reference proteome</keyword>
<feature type="transmembrane region" description="Helical" evidence="2">
    <location>
        <begin position="902"/>
        <end position="921"/>
    </location>
</feature>
<keyword evidence="2" id="KW-0472">Membrane</keyword>
<dbReference type="Proteomes" id="UP001165653">
    <property type="component" value="Unassembled WGS sequence"/>
</dbReference>
<evidence type="ECO:0000256" key="1">
    <source>
        <dbReference type="SAM" id="MobiDB-lite"/>
    </source>
</evidence>
<dbReference type="PANTHER" id="PTHR32063:SF8">
    <property type="entry name" value="CATION EFFLUX PROTEIN"/>
    <property type="match status" value="1"/>
</dbReference>
<sequence length="1085" mass="115401">MWIVLFALRYKYTIGVLGILILLFGVMSARKMSTDILPKVDSPEITLVWSYNGLNAAEMASKVTSFSEIATMNNVDDLLEVRSETSNGIGLVKLKFQPYVNINTALAQSTGVSQTILRRMPAGTTPPLIVQTSPSSVPIVQMVISSDTMTGGQLFDYARLALRAQLQSIPGMRISLPYGGAARQVMVDLDPEALNAFDMSAAEVNTAVGRQNLTLPSGSLREGGRELPVELNASPENIQAFLDLPLRSVDGRTILLRDVANVRDGEAVSSNIARLNGQNAVMISILKLGNASTVDIIDGIMARMDEVRKAAPPGMMIEPIFDQSVFVRAAVKGVEHEILLVGGLVAAVVLLFLGSWRSTMIVLTSIPLALLCSIVGLSLVGATFNLMTLGGLALAIGILVDNSLVEIENIKRQISLGKDVRQAIIDGAKEVAFPEFVSTISICIVFLPIFLLSGTASYVFRPLALAVVFAMIASYLLARTLVPTLASIILPAEARAEKKRAGLPPRGLSRIHHGIEHGVDKVAEFQGGILKFLMRWKVLILVPIFIAASIGVFSAFNSGREFFPKTDAGLIRLFVRIPSGIRIEDTARVMADIQREVRSIIPKEELQFVVENIGAPSSVNQAWVETTSISSADGEILVQLQGEHGPSAGYERKIREMLAEKFPEVQSFFRPADATSQTLASGAPTTFEVRFMGRDVPGNLALAKELREKFSKVPGAVDVTLREVLDQPGYAIRVDRSRAATFGITQQDAANAMLAALGSGGSIAPNYWSDPTTGASYDVQVIAPPSTLGSVEQLLNLPIRPSVGGGLPVPLRAFATVVEKRSPASVSRTTLQPTFTVVANADGRDLGSLTKELNGIIGQEAKPALDGKDAVAATGLRAQQKPGNKIELTGQAALMNSAYSELIGGLGLAAVLVFLVMVVNFQSWTLPFVAISGLPVAVSGALFGLWVTGTPLSVPALMGIIMVVGVSTANSVLVSSFARDRFDQGETAMDAAIEAATTRLRPVMMTALAMILGVIPMALGHAEGGEQNAPLGRAVIGGLVFGTMASLFVVPVAFAFVRGLTAKSAQKTETESDSDIEPEGLPELT</sequence>
<dbReference type="Gene3D" id="1.20.1640.10">
    <property type="entry name" value="Multidrug efflux transporter AcrB transmembrane domain"/>
    <property type="match status" value="2"/>
</dbReference>
<name>A0ABT3G599_9BACT</name>
<dbReference type="Gene3D" id="3.30.70.1320">
    <property type="entry name" value="Multidrug efflux transporter AcrB pore domain like"/>
    <property type="match status" value="1"/>
</dbReference>
<dbReference type="RefSeq" id="WP_264514555.1">
    <property type="nucleotide sequence ID" value="NZ_JAPDDR010000008.1"/>
</dbReference>
<evidence type="ECO:0000313" key="3">
    <source>
        <dbReference type="EMBL" id="MCW1915013.1"/>
    </source>
</evidence>
<dbReference type="SUPFAM" id="SSF82866">
    <property type="entry name" value="Multidrug efflux transporter AcrB transmembrane domain"/>
    <property type="match status" value="2"/>
</dbReference>
<feature type="transmembrane region" description="Helical" evidence="2">
    <location>
        <begin position="431"/>
        <end position="451"/>
    </location>
</feature>
<accession>A0ABT3G599</accession>
<feature type="transmembrane region" description="Helical" evidence="2">
    <location>
        <begin position="954"/>
        <end position="974"/>
    </location>
</feature>
<dbReference type="SUPFAM" id="SSF82714">
    <property type="entry name" value="Multidrug efflux transporter AcrB TolC docking domain, DN and DC subdomains"/>
    <property type="match status" value="2"/>
</dbReference>
<feature type="transmembrane region" description="Helical" evidence="2">
    <location>
        <begin position="338"/>
        <end position="356"/>
    </location>
</feature>